<feature type="region of interest" description="Disordered" evidence="7">
    <location>
        <begin position="12"/>
        <end position="60"/>
    </location>
</feature>
<evidence type="ECO:0000259" key="8">
    <source>
        <dbReference type="PROSITE" id="PS50195"/>
    </source>
</evidence>
<sequence length="332" mass="37504">MATFLKKIRPRQSVLDDRLDETPDPVVEALEDDEPPYPTTGFKGKLSFGSDGESSTDLESSDKDLAAAYDIKYEGSPRSNSRVTFEVTSAEVIKEARSSPVLPGHSSHVDYTIVLSANSGEEKVQTKVVRRYSDFEHLHKKLKKKFPALLSPIVFPQKLLLGNFTRETIAKRSRAFEQYLTHLYSIFDIRYSSVFAEFFTGDDYAQGVKHFLNRQYFEAIPCFERYLPVIEKLYGNSHHRLGQVVCALVVCHKQAGRPDVAEAYARLGLGCLPESSLTTALLQSSARLRWSLGRDKIDIERRLQEQRECGMDVDNTPDLEDLVCQQLRASSA</sequence>
<keyword evidence="6" id="KW-0472">Membrane</keyword>
<reference evidence="9 10" key="1">
    <citation type="journal article" date="2023" name="Sci. Data">
        <title>Genome assembly of the Korean intertidal mud-creeper Batillaria attramentaria.</title>
        <authorList>
            <person name="Patra A.K."/>
            <person name="Ho P.T."/>
            <person name="Jun S."/>
            <person name="Lee S.J."/>
            <person name="Kim Y."/>
            <person name="Won Y.J."/>
        </authorList>
    </citation>
    <scope>NUCLEOTIDE SEQUENCE [LARGE SCALE GENOMIC DNA]</scope>
    <source>
        <strain evidence="9">Wonlab-2016</strain>
    </source>
</reference>
<dbReference type="AlphaFoldDB" id="A0ABD0M181"/>
<dbReference type="InterPro" id="IPR036871">
    <property type="entry name" value="PX_dom_sf"/>
</dbReference>
<evidence type="ECO:0000256" key="4">
    <source>
        <dbReference type="ARBA" id="ARBA00022927"/>
    </source>
</evidence>
<keyword evidence="3" id="KW-0967">Endosome</keyword>
<dbReference type="PROSITE" id="PS50195">
    <property type="entry name" value="PX"/>
    <property type="match status" value="1"/>
</dbReference>
<evidence type="ECO:0000256" key="2">
    <source>
        <dbReference type="ARBA" id="ARBA00022448"/>
    </source>
</evidence>
<dbReference type="GO" id="GO:0015031">
    <property type="term" value="P:protein transport"/>
    <property type="evidence" value="ECO:0007669"/>
    <property type="project" value="UniProtKB-KW"/>
</dbReference>
<dbReference type="PANTHER" id="PTHR20939">
    <property type="entry name" value="SORTING NEXIN 20, 21"/>
    <property type="match status" value="1"/>
</dbReference>
<feature type="domain" description="PX" evidence="8">
    <location>
        <begin position="89"/>
        <end position="206"/>
    </location>
</feature>
<dbReference type="PANTHER" id="PTHR20939:SF11">
    <property type="entry name" value="LD12265P"/>
    <property type="match status" value="1"/>
</dbReference>
<comment type="caution">
    <text evidence="9">The sequence shown here is derived from an EMBL/GenBank/DDBJ whole genome shotgun (WGS) entry which is preliminary data.</text>
</comment>
<dbReference type="GO" id="GO:0008289">
    <property type="term" value="F:lipid binding"/>
    <property type="evidence" value="ECO:0007669"/>
    <property type="project" value="UniProtKB-KW"/>
</dbReference>
<evidence type="ECO:0000256" key="6">
    <source>
        <dbReference type="ARBA" id="ARBA00023136"/>
    </source>
</evidence>
<dbReference type="InterPro" id="IPR011990">
    <property type="entry name" value="TPR-like_helical_dom_sf"/>
</dbReference>
<dbReference type="EMBL" id="JACVVK020000011">
    <property type="protein sequence ID" value="KAK7505236.1"/>
    <property type="molecule type" value="Genomic_DNA"/>
</dbReference>
<evidence type="ECO:0000313" key="9">
    <source>
        <dbReference type="EMBL" id="KAK7505236.1"/>
    </source>
</evidence>
<name>A0ABD0M181_9CAEN</name>
<dbReference type="SMART" id="SM00312">
    <property type="entry name" value="PX"/>
    <property type="match status" value="1"/>
</dbReference>
<evidence type="ECO:0000256" key="7">
    <source>
        <dbReference type="SAM" id="MobiDB-lite"/>
    </source>
</evidence>
<dbReference type="InterPro" id="IPR001683">
    <property type="entry name" value="PX_dom"/>
</dbReference>
<dbReference type="InterPro" id="IPR039937">
    <property type="entry name" value="SNX20/SNX21"/>
</dbReference>
<dbReference type="Gene3D" id="3.30.1520.10">
    <property type="entry name" value="Phox-like domain"/>
    <property type="match status" value="1"/>
</dbReference>
<gene>
    <name evidence="9" type="ORF">BaRGS_00003398</name>
</gene>
<keyword evidence="2" id="KW-0813">Transport</keyword>
<evidence type="ECO:0000256" key="3">
    <source>
        <dbReference type="ARBA" id="ARBA00022753"/>
    </source>
</evidence>
<protein>
    <recommendedName>
        <fullName evidence="8">PX domain-containing protein</fullName>
    </recommendedName>
</protein>
<feature type="compositionally biased region" description="Acidic residues" evidence="7">
    <location>
        <begin position="22"/>
        <end position="35"/>
    </location>
</feature>
<keyword evidence="4" id="KW-0653">Protein transport</keyword>
<dbReference type="Proteomes" id="UP001519460">
    <property type="component" value="Unassembled WGS sequence"/>
</dbReference>
<accession>A0ABD0M181</accession>
<keyword evidence="5" id="KW-0446">Lipid-binding</keyword>
<evidence type="ECO:0000313" key="10">
    <source>
        <dbReference type="Proteomes" id="UP001519460"/>
    </source>
</evidence>
<dbReference type="Gene3D" id="1.25.40.10">
    <property type="entry name" value="Tetratricopeptide repeat domain"/>
    <property type="match status" value="1"/>
</dbReference>
<dbReference type="Pfam" id="PF00787">
    <property type="entry name" value="PX"/>
    <property type="match status" value="1"/>
</dbReference>
<organism evidence="9 10">
    <name type="scientific">Batillaria attramentaria</name>
    <dbReference type="NCBI Taxonomy" id="370345"/>
    <lineage>
        <taxon>Eukaryota</taxon>
        <taxon>Metazoa</taxon>
        <taxon>Spiralia</taxon>
        <taxon>Lophotrochozoa</taxon>
        <taxon>Mollusca</taxon>
        <taxon>Gastropoda</taxon>
        <taxon>Caenogastropoda</taxon>
        <taxon>Sorbeoconcha</taxon>
        <taxon>Cerithioidea</taxon>
        <taxon>Batillariidae</taxon>
        <taxon>Batillaria</taxon>
    </lineage>
</organism>
<dbReference type="SUPFAM" id="SSF64268">
    <property type="entry name" value="PX domain"/>
    <property type="match status" value="1"/>
</dbReference>
<evidence type="ECO:0000256" key="5">
    <source>
        <dbReference type="ARBA" id="ARBA00023121"/>
    </source>
</evidence>
<dbReference type="GO" id="GO:0031901">
    <property type="term" value="C:early endosome membrane"/>
    <property type="evidence" value="ECO:0007669"/>
    <property type="project" value="UniProtKB-SubCell"/>
</dbReference>
<evidence type="ECO:0000256" key="1">
    <source>
        <dbReference type="ARBA" id="ARBA00004469"/>
    </source>
</evidence>
<comment type="subcellular location">
    <subcellularLocation>
        <location evidence="1">Early endosome membrane</location>
        <topology evidence="1">Peripheral membrane protein</topology>
        <orientation evidence="1">Cytoplasmic side</orientation>
    </subcellularLocation>
</comment>
<keyword evidence="10" id="KW-1185">Reference proteome</keyword>
<proteinExistence type="predicted"/>